<keyword evidence="11" id="KW-1185">Reference proteome</keyword>
<dbReference type="AlphaFoldDB" id="A0A149PS58"/>
<reference evidence="10 11" key="1">
    <citation type="journal article" date="2015" name="Int. J. Syst. Evol. Microbiol.">
        <title>Burkholderia monticola sp. nov., isolated from mountain soil.</title>
        <authorList>
            <person name="Baek I."/>
            <person name="Seo B."/>
            <person name="Lee I."/>
            <person name="Yi H."/>
            <person name="Chun J."/>
        </authorList>
    </citation>
    <scope>NUCLEOTIDE SEQUENCE [LARGE SCALE GENOMIC DNA]</scope>
    <source>
        <strain evidence="10 11">JC2948</strain>
    </source>
</reference>
<dbReference type="SUPFAM" id="SSF48452">
    <property type="entry name" value="TPR-like"/>
    <property type="match status" value="2"/>
</dbReference>
<dbReference type="Pfam" id="PF13414">
    <property type="entry name" value="TPR_11"/>
    <property type="match status" value="1"/>
</dbReference>
<dbReference type="InterPro" id="IPR029489">
    <property type="entry name" value="OGT/SEC/SPY_C"/>
</dbReference>
<evidence type="ECO:0000256" key="7">
    <source>
        <dbReference type="ARBA" id="ARBA00022803"/>
    </source>
</evidence>
<dbReference type="STRING" id="1399968.CI15_14185"/>
<keyword evidence="6" id="KW-0677">Repeat</keyword>
<feature type="domain" description="O-GlcNAc transferase C-terminal" evidence="9">
    <location>
        <begin position="421"/>
        <end position="578"/>
    </location>
</feature>
<dbReference type="EMBL" id="LRBG01000011">
    <property type="protein sequence ID" value="KXU87863.1"/>
    <property type="molecule type" value="Genomic_DNA"/>
</dbReference>
<evidence type="ECO:0000313" key="10">
    <source>
        <dbReference type="EMBL" id="KXU87863.1"/>
    </source>
</evidence>
<evidence type="ECO:0000256" key="8">
    <source>
        <dbReference type="PROSITE-ProRule" id="PRU00339"/>
    </source>
</evidence>
<feature type="repeat" description="TPR" evidence="8">
    <location>
        <begin position="172"/>
        <end position="205"/>
    </location>
</feature>
<comment type="caution">
    <text evidence="10">The sequence shown here is derived from an EMBL/GenBank/DDBJ whole genome shotgun (WGS) entry which is preliminary data.</text>
</comment>
<evidence type="ECO:0000313" key="11">
    <source>
        <dbReference type="Proteomes" id="UP000075613"/>
    </source>
</evidence>
<feature type="repeat" description="TPR" evidence="8">
    <location>
        <begin position="240"/>
        <end position="273"/>
    </location>
</feature>
<dbReference type="PANTHER" id="PTHR44835">
    <property type="entry name" value="UDP-N-ACETYLGLUCOSAMINE--PEPTIDE N-ACETYLGLUCOSAMINYLTRANSFERASE SPINDLY-RELATED"/>
    <property type="match status" value="1"/>
</dbReference>
<name>A0A149PS58_9BURK</name>
<feature type="repeat" description="TPR" evidence="8">
    <location>
        <begin position="104"/>
        <end position="137"/>
    </location>
</feature>
<dbReference type="InterPro" id="IPR051939">
    <property type="entry name" value="Glycosyltr_41/O-GlcNAc_trsf"/>
</dbReference>
<evidence type="ECO:0000256" key="3">
    <source>
        <dbReference type="ARBA" id="ARBA00011970"/>
    </source>
</evidence>
<evidence type="ECO:0000256" key="6">
    <source>
        <dbReference type="ARBA" id="ARBA00022737"/>
    </source>
</evidence>
<dbReference type="PROSITE" id="PS50005">
    <property type="entry name" value="TPR"/>
    <property type="match status" value="6"/>
</dbReference>
<evidence type="ECO:0000256" key="5">
    <source>
        <dbReference type="ARBA" id="ARBA00022679"/>
    </source>
</evidence>
<dbReference type="Proteomes" id="UP000075613">
    <property type="component" value="Unassembled WGS sequence"/>
</dbReference>
<comment type="similarity">
    <text evidence="2">Belongs to the glycosyltransferase 41 family. O-GlcNAc transferase subfamily.</text>
</comment>
<evidence type="ECO:0000256" key="4">
    <source>
        <dbReference type="ARBA" id="ARBA00022676"/>
    </source>
</evidence>
<proteinExistence type="inferred from homology"/>
<dbReference type="SMART" id="SM00028">
    <property type="entry name" value="TPR"/>
    <property type="match status" value="11"/>
</dbReference>
<sequence>MTSPPLAQAKARHLAGDLPGARALYETVLAEQPDNADLRLRLAILELQCGDGDRALAQLDRAIAIAPSDVRHRAMRAHVLHSLGRFAQAAAALREAIALDPGDAALHAALGNALQAQADHRAAIDAYASALARDPSNADVASNLGNSHRQLGALHAAEHAYRAALAAQPAHALALTQLGTLLDEQGCHDEALALLREAVRVDPHAPAALINLGVALCARRAFAEAAHVLAQAVAHAPLNADAAYNLGNALQGLGRHTDAATQFRRATALSPGHADAFNNLGNVCTLLGESAAAAHAYDAALRARPGFIAAHNNAANLLRSLGLYDEAIAHLHHALVRDARHSATHNNLGNVLKDSGALDDALACYRQAIACDPHNALAHSNLVYALNFQAESADVVLAAALDWSARHETRVTAACPDAQPARPRAGGERLRIGYVGADFRDHCQALFLVPLLAHHDRTAFEITCYASVARPDALTRRLAGYTEHWRDVHGLDDAQLARQIRDDGIDVLVDLTMHMADGRPALFARRPAPVQATWLAYPGTTGLASIDFRVTDPHLDPPAHEHFYRERSIRLADSFWCYDPLADEPAVAVPPALAAGHVTFGCLNNPCKLTDRTLRLWAGVFARLPDARLIVMAPQGAGRTRLIERMRAHGIDVTRVTCVPFRRRADYLASYHAIDIALDTFPYNGHTTTLDALWMGVPVVTRVGQTAVGRGGLSQLTNLDLLALAADSDTGFVEAAVALALDLPRLQSLHEELRGRLERSPLMDGARFARQLEAAFRRMANVV</sequence>
<comment type="pathway">
    <text evidence="1">Protein modification; protein glycosylation.</text>
</comment>
<feature type="domain" description="O-GlcNAc transferase C-terminal" evidence="9">
    <location>
        <begin position="597"/>
        <end position="771"/>
    </location>
</feature>
<feature type="repeat" description="TPR" evidence="8">
    <location>
        <begin position="342"/>
        <end position="375"/>
    </location>
</feature>
<dbReference type="Gene3D" id="3.40.50.2000">
    <property type="entry name" value="Glycogen Phosphorylase B"/>
    <property type="match status" value="1"/>
</dbReference>
<protein>
    <recommendedName>
        <fullName evidence="3">protein O-GlcNAc transferase</fullName>
        <ecNumber evidence="3">2.4.1.255</ecNumber>
    </recommendedName>
</protein>
<dbReference type="InterPro" id="IPR011990">
    <property type="entry name" value="TPR-like_helical_dom_sf"/>
</dbReference>
<feature type="repeat" description="TPR" evidence="8">
    <location>
        <begin position="138"/>
        <end position="171"/>
    </location>
</feature>
<feature type="repeat" description="TPR" evidence="8">
    <location>
        <begin position="36"/>
        <end position="69"/>
    </location>
</feature>
<dbReference type="RefSeq" id="WP_062128763.1">
    <property type="nucleotide sequence ID" value="NZ_LRBG01000011.1"/>
</dbReference>
<dbReference type="Pfam" id="PF13844">
    <property type="entry name" value="Glyco_transf_41"/>
    <property type="match status" value="2"/>
</dbReference>
<evidence type="ECO:0000259" key="9">
    <source>
        <dbReference type="Pfam" id="PF13844"/>
    </source>
</evidence>
<dbReference type="InterPro" id="IPR019734">
    <property type="entry name" value="TPR_rpt"/>
</dbReference>
<dbReference type="Gene3D" id="1.25.40.10">
    <property type="entry name" value="Tetratricopeptide repeat domain"/>
    <property type="match status" value="3"/>
</dbReference>
<dbReference type="Pfam" id="PF14559">
    <property type="entry name" value="TPR_19"/>
    <property type="match status" value="2"/>
</dbReference>
<dbReference type="EC" id="2.4.1.255" evidence="3"/>
<organism evidence="10 11">
    <name type="scientific">Paraburkholderia monticola</name>
    <dbReference type="NCBI Taxonomy" id="1399968"/>
    <lineage>
        <taxon>Bacteria</taxon>
        <taxon>Pseudomonadati</taxon>
        <taxon>Pseudomonadota</taxon>
        <taxon>Betaproteobacteria</taxon>
        <taxon>Burkholderiales</taxon>
        <taxon>Burkholderiaceae</taxon>
        <taxon>Paraburkholderia</taxon>
    </lineage>
</organism>
<keyword evidence="7 8" id="KW-0802">TPR repeat</keyword>
<keyword evidence="5" id="KW-0808">Transferase</keyword>
<dbReference type="OrthoDB" id="101857at2"/>
<keyword evidence="4" id="KW-0328">Glycosyltransferase</keyword>
<dbReference type="PANTHER" id="PTHR44835:SF1">
    <property type="entry name" value="PROTEIN O-GLCNAC TRANSFERASE"/>
    <property type="match status" value="1"/>
</dbReference>
<gene>
    <name evidence="10" type="ORF">CI15_14185</name>
</gene>
<dbReference type="GO" id="GO:0097363">
    <property type="term" value="F:protein O-acetylglucosaminyltransferase activity"/>
    <property type="evidence" value="ECO:0007669"/>
    <property type="project" value="UniProtKB-EC"/>
</dbReference>
<evidence type="ECO:0000256" key="2">
    <source>
        <dbReference type="ARBA" id="ARBA00005386"/>
    </source>
</evidence>
<dbReference type="Gene3D" id="3.40.50.11380">
    <property type="match status" value="1"/>
</dbReference>
<evidence type="ECO:0000256" key="1">
    <source>
        <dbReference type="ARBA" id="ARBA00004922"/>
    </source>
</evidence>
<accession>A0A149PS58</accession>
<dbReference type="SUPFAM" id="SSF53756">
    <property type="entry name" value="UDP-Glycosyltransferase/glycogen phosphorylase"/>
    <property type="match status" value="1"/>
</dbReference>
<dbReference type="Pfam" id="PF13432">
    <property type="entry name" value="TPR_16"/>
    <property type="match status" value="2"/>
</dbReference>